<keyword evidence="1" id="KW-0812">Transmembrane</keyword>
<dbReference type="AlphaFoldDB" id="A0A9W7B546"/>
<protein>
    <submittedName>
        <fullName evidence="2">Uncharacterized protein</fullName>
    </submittedName>
</protein>
<evidence type="ECO:0000313" key="2">
    <source>
        <dbReference type="EMBL" id="GMH81675.1"/>
    </source>
</evidence>
<comment type="caution">
    <text evidence="2">The sequence shown here is derived from an EMBL/GenBank/DDBJ whole genome shotgun (WGS) entry which is preliminary data.</text>
</comment>
<feature type="transmembrane region" description="Helical" evidence="1">
    <location>
        <begin position="21"/>
        <end position="45"/>
    </location>
</feature>
<reference evidence="3" key="1">
    <citation type="journal article" date="2023" name="Commun. Biol.">
        <title>Genome analysis of Parmales, the sister group of diatoms, reveals the evolutionary specialization of diatoms from phago-mixotrophs to photoautotrophs.</title>
        <authorList>
            <person name="Ban H."/>
            <person name="Sato S."/>
            <person name="Yoshikawa S."/>
            <person name="Yamada K."/>
            <person name="Nakamura Y."/>
            <person name="Ichinomiya M."/>
            <person name="Sato N."/>
            <person name="Blanc-Mathieu R."/>
            <person name="Endo H."/>
            <person name="Kuwata A."/>
            <person name="Ogata H."/>
        </authorList>
    </citation>
    <scope>NUCLEOTIDE SEQUENCE [LARGE SCALE GENOMIC DNA]</scope>
    <source>
        <strain evidence="3">NIES 3699</strain>
    </source>
</reference>
<keyword evidence="1" id="KW-1133">Transmembrane helix</keyword>
<name>A0A9W7B546_9STRA</name>
<accession>A0A9W7B546</accession>
<dbReference type="Proteomes" id="UP001165160">
    <property type="component" value="Unassembled WGS sequence"/>
</dbReference>
<dbReference type="EMBL" id="BRXX01000006">
    <property type="protein sequence ID" value="GMH81675.1"/>
    <property type="molecule type" value="Genomic_DNA"/>
</dbReference>
<keyword evidence="3" id="KW-1185">Reference proteome</keyword>
<evidence type="ECO:0000256" key="1">
    <source>
        <dbReference type="SAM" id="Phobius"/>
    </source>
</evidence>
<keyword evidence="1" id="KW-0472">Membrane</keyword>
<proteinExistence type="predicted"/>
<sequence length="284" mass="32040">MSRRFAGKANLSFKKKLKLSFVSCISPFFVLATMSFYSIVIFGAFEMRESSFWKITITLMAFLIKVAGNKLMLKLVGNLPKEDIVDQALFSYEFVTALLLRTLQLSIPDEHTAQVVSLISAVGEMSVRQFFFNLYLKDGLKKDKVWSLEEKRAYSKRGLLRVQDSSNDMLVEYLSSIAAGMFIVFLAPTGKFNFATKEVVSTDTVISLMLYQLVPELFIDLYVTFTETFGGLNSLHKAYWSLERGVVQGSNYRSDKVGTLMKATFMKIGLAICMTCFTLEVCLA</sequence>
<evidence type="ECO:0000313" key="3">
    <source>
        <dbReference type="Proteomes" id="UP001165160"/>
    </source>
</evidence>
<organism evidence="2 3">
    <name type="scientific">Triparma verrucosa</name>
    <dbReference type="NCBI Taxonomy" id="1606542"/>
    <lineage>
        <taxon>Eukaryota</taxon>
        <taxon>Sar</taxon>
        <taxon>Stramenopiles</taxon>
        <taxon>Ochrophyta</taxon>
        <taxon>Bolidophyceae</taxon>
        <taxon>Parmales</taxon>
        <taxon>Triparmaceae</taxon>
        <taxon>Triparma</taxon>
    </lineage>
</organism>
<gene>
    <name evidence="2" type="ORF">TrVE_jg3082</name>
</gene>